<gene>
    <name evidence="1" type="ORF">M529_19780</name>
</gene>
<dbReference type="eggNOG" id="ENOG5033IA8">
    <property type="taxonomic scope" value="Bacteria"/>
</dbReference>
<proteinExistence type="predicted"/>
<evidence type="ECO:0000313" key="2">
    <source>
        <dbReference type="Proteomes" id="UP000015523"/>
    </source>
</evidence>
<organism evidence="1 2">
    <name type="scientific">Sphingobium ummariense RL-3</name>
    <dbReference type="NCBI Taxonomy" id="1346791"/>
    <lineage>
        <taxon>Bacteria</taxon>
        <taxon>Pseudomonadati</taxon>
        <taxon>Pseudomonadota</taxon>
        <taxon>Alphaproteobacteria</taxon>
        <taxon>Sphingomonadales</taxon>
        <taxon>Sphingomonadaceae</taxon>
        <taxon>Sphingobium</taxon>
    </lineage>
</organism>
<evidence type="ECO:0000313" key="1">
    <source>
        <dbReference type="EMBL" id="EQB30589.1"/>
    </source>
</evidence>
<dbReference type="EMBL" id="AUWY01000120">
    <property type="protein sequence ID" value="EQB30589.1"/>
    <property type="molecule type" value="Genomic_DNA"/>
</dbReference>
<dbReference type="Proteomes" id="UP000015523">
    <property type="component" value="Unassembled WGS sequence"/>
</dbReference>
<reference evidence="1 2" key="1">
    <citation type="journal article" date="2013" name="Genome Announc.">
        <title>Draft Genome Sequence of Sphingobium ummariense Strain RL-3, a Hexachlorocyclohexane-Degrading Bacterium.</title>
        <authorList>
            <person name="Kohli P."/>
            <person name="Dua A."/>
            <person name="Sangwan N."/>
            <person name="Oldach P."/>
            <person name="Khurana J.P."/>
            <person name="Lal R."/>
        </authorList>
    </citation>
    <scope>NUCLEOTIDE SEQUENCE [LARGE SCALE GENOMIC DNA]</scope>
    <source>
        <strain evidence="1 2">RL-3</strain>
    </source>
</reference>
<dbReference type="AntiFam" id="ANF00149">
    <property type="entry name" value="Shadow ORF (opposite cshA)"/>
</dbReference>
<keyword evidence="2" id="KW-1185">Reference proteome</keyword>
<dbReference type="PATRIC" id="fig|1346791.3.peg.3822"/>
<protein>
    <submittedName>
        <fullName evidence="1">Uncharacterized protein</fullName>
    </submittedName>
</protein>
<sequence>MGRSRAAAVLARFLARSALDRLDRDLGAVILRLAGAGDRVGEALGEGCGYLEQGFVGGDADRADVAPRHMAAAADQRQDPARIGILATSQVHAEPDGVLEARARPVAARRSLARVQQLLGRGKGRTGALHQHGGDFLGAFLRQQFGAERPVCFVEFRLFHEAGAQAGIVLLQDCLAAGSRNPFDRDLGAAEHRFDTAATGIGNDQHRRALLACATGATGTMLHRLRIAGQLDMHDQGERGQVDAARGDVGRDADPRPLVAQRLERVVALVLAMLARQRHGGEAPLGEAGVEVADIVARRAEQDRRFRLVEAQQVDHGIFDIRGGDGHRLIADVAMAPLLPDGGDAQRVTLVALRQRDDRLGHGGGKEQGAPVLRRRVEDLLQILAEAHVEHLVGFVENGRAQRGEIERAALQMIAQAARRADDDMRAAVQRPPFPAGVHAADAGRDPGARVAIEPFQFPADLQRQLARRRDDERQRGGGIGQLAIVAQQLARHGEAEGNGLARSGLRRDDEVAAGGLPLGDLRLDGGEGFIALGDERAGEDGREVFERHVLVFHR</sequence>
<name>T0K212_9SPHN</name>
<comment type="caution">
    <text evidence="1">The sequence shown here is derived from an EMBL/GenBank/DDBJ whole genome shotgun (WGS) entry which is preliminary data.</text>
</comment>
<accession>T0K212</accession>
<dbReference type="AlphaFoldDB" id="T0K212"/>